<evidence type="ECO:0000256" key="2">
    <source>
        <dbReference type="SAM" id="SignalP"/>
    </source>
</evidence>
<keyword evidence="4" id="KW-1185">Reference proteome</keyword>
<keyword evidence="2" id="KW-0732">Signal</keyword>
<evidence type="ECO:0000256" key="1">
    <source>
        <dbReference type="ARBA" id="ARBA00022801"/>
    </source>
</evidence>
<sequence>MRVVTSLLLQSLAVAASLPKFKHLVTFGDSYTDTESVWDGGVPWPVYLAGYADLTLHPFARAGGTCSDKVTTLGYPSVMESQIPDFESAKLQLPQDKTVYTLWIGTNDVGPGALLTGNFSGKTVVDTTKCAVDWVRVMYDLGARYFVFQNMIPLELSPAYAVDAYPSVIWHTERNTTAFHLGMLELTSAGNAISELLLRDLAPTLPGAHIAYFNSHGLFADMCHNPSRYLNGTAPLNVTGAANACVYELDGGPVGGACPPPVSGSDRDSYLWWDELHPGEQADRVVAREIAKALAQGDTQWAEWIS</sequence>
<dbReference type="OMA" id="WHTERNT"/>
<name>J0WUL5_AURST</name>
<reference evidence="4" key="1">
    <citation type="journal article" date="2012" name="Science">
        <title>The Paleozoic origin of enzymatic lignin decomposition reconstructed from 31 fungal genomes.</title>
        <authorList>
            <person name="Floudas D."/>
            <person name="Binder M."/>
            <person name="Riley R."/>
            <person name="Barry K."/>
            <person name="Blanchette R.A."/>
            <person name="Henrissat B."/>
            <person name="Martinez A.T."/>
            <person name="Otillar R."/>
            <person name="Spatafora J.W."/>
            <person name="Yadav J.S."/>
            <person name="Aerts A."/>
            <person name="Benoit I."/>
            <person name="Boyd A."/>
            <person name="Carlson A."/>
            <person name="Copeland A."/>
            <person name="Coutinho P.M."/>
            <person name="de Vries R.P."/>
            <person name="Ferreira P."/>
            <person name="Findley K."/>
            <person name="Foster B."/>
            <person name="Gaskell J."/>
            <person name="Glotzer D."/>
            <person name="Gorecki P."/>
            <person name="Heitman J."/>
            <person name="Hesse C."/>
            <person name="Hori C."/>
            <person name="Igarashi K."/>
            <person name="Jurgens J.A."/>
            <person name="Kallen N."/>
            <person name="Kersten P."/>
            <person name="Kohler A."/>
            <person name="Kuees U."/>
            <person name="Kumar T.K.A."/>
            <person name="Kuo A."/>
            <person name="LaButti K."/>
            <person name="Larrondo L.F."/>
            <person name="Lindquist E."/>
            <person name="Ling A."/>
            <person name="Lombard V."/>
            <person name="Lucas S."/>
            <person name="Lundell T."/>
            <person name="Martin R."/>
            <person name="McLaughlin D.J."/>
            <person name="Morgenstern I."/>
            <person name="Morin E."/>
            <person name="Murat C."/>
            <person name="Nagy L.G."/>
            <person name="Nolan M."/>
            <person name="Ohm R.A."/>
            <person name="Patyshakuliyeva A."/>
            <person name="Rokas A."/>
            <person name="Ruiz-Duenas F.J."/>
            <person name="Sabat G."/>
            <person name="Salamov A."/>
            <person name="Samejima M."/>
            <person name="Schmutz J."/>
            <person name="Slot J.C."/>
            <person name="St John F."/>
            <person name="Stenlid J."/>
            <person name="Sun H."/>
            <person name="Sun S."/>
            <person name="Syed K."/>
            <person name="Tsang A."/>
            <person name="Wiebenga A."/>
            <person name="Young D."/>
            <person name="Pisabarro A."/>
            <person name="Eastwood D.C."/>
            <person name="Martin F."/>
            <person name="Cullen D."/>
            <person name="Grigoriev I.V."/>
            <person name="Hibbett D.S."/>
        </authorList>
    </citation>
    <scope>NUCLEOTIDE SEQUENCE [LARGE SCALE GENOMIC DNA]</scope>
    <source>
        <strain evidence="4">TFB10046</strain>
    </source>
</reference>
<proteinExistence type="predicted"/>
<dbReference type="Gene3D" id="3.40.50.1110">
    <property type="entry name" value="SGNH hydrolase"/>
    <property type="match status" value="1"/>
</dbReference>
<feature type="chain" id="PRO_5012067875" evidence="2">
    <location>
        <begin position="16"/>
        <end position="306"/>
    </location>
</feature>
<evidence type="ECO:0000313" key="3">
    <source>
        <dbReference type="EMBL" id="EJD37636.1"/>
    </source>
</evidence>
<organism evidence="3 4">
    <name type="scientific">Auricularia subglabra (strain TFB-10046 / SS5)</name>
    <name type="common">White-rot fungus</name>
    <name type="synonym">Auricularia delicata (strain TFB10046)</name>
    <dbReference type="NCBI Taxonomy" id="717982"/>
    <lineage>
        <taxon>Eukaryota</taxon>
        <taxon>Fungi</taxon>
        <taxon>Dikarya</taxon>
        <taxon>Basidiomycota</taxon>
        <taxon>Agaricomycotina</taxon>
        <taxon>Agaricomycetes</taxon>
        <taxon>Auriculariales</taxon>
        <taxon>Auriculariaceae</taxon>
        <taxon>Auricularia</taxon>
    </lineage>
</organism>
<gene>
    <name evidence="3" type="ORF">AURDEDRAFT_173299</name>
</gene>
<accession>J0WUL5</accession>
<evidence type="ECO:0000313" key="4">
    <source>
        <dbReference type="Proteomes" id="UP000006514"/>
    </source>
</evidence>
<dbReference type="KEGG" id="adl:AURDEDRAFT_173299"/>
<dbReference type="Pfam" id="PF00657">
    <property type="entry name" value="Lipase_GDSL"/>
    <property type="match status" value="1"/>
</dbReference>
<dbReference type="InterPro" id="IPR051058">
    <property type="entry name" value="GDSL_Est/Lipase"/>
</dbReference>
<dbReference type="PANTHER" id="PTHR45648">
    <property type="entry name" value="GDSL LIPASE/ACYLHYDROLASE FAMILY PROTEIN (AFU_ORTHOLOGUE AFUA_4G14700)"/>
    <property type="match status" value="1"/>
</dbReference>
<dbReference type="eggNOG" id="ENOG502RY46">
    <property type="taxonomic scope" value="Eukaryota"/>
</dbReference>
<dbReference type="InterPro" id="IPR001087">
    <property type="entry name" value="GDSL"/>
</dbReference>
<keyword evidence="1 3" id="KW-0378">Hydrolase</keyword>
<dbReference type="PANTHER" id="PTHR45648:SF22">
    <property type="entry name" value="GDSL LIPASE_ACYLHYDROLASE FAMILY PROTEIN (AFU_ORTHOLOGUE AFUA_4G14700)"/>
    <property type="match status" value="1"/>
</dbReference>
<dbReference type="AlphaFoldDB" id="J0WUL5"/>
<dbReference type="InterPro" id="IPR036514">
    <property type="entry name" value="SGNH_hydro_sf"/>
</dbReference>
<dbReference type="InParanoid" id="J0WUL5"/>
<dbReference type="Proteomes" id="UP000006514">
    <property type="component" value="Unassembled WGS sequence"/>
</dbReference>
<dbReference type="SUPFAM" id="SSF52266">
    <property type="entry name" value="SGNH hydrolase"/>
    <property type="match status" value="1"/>
</dbReference>
<feature type="signal peptide" evidence="2">
    <location>
        <begin position="1"/>
        <end position="15"/>
    </location>
</feature>
<protein>
    <submittedName>
        <fullName evidence="3">SGNH hydrolase</fullName>
    </submittedName>
</protein>
<dbReference type="GO" id="GO:0016788">
    <property type="term" value="F:hydrolase activity, acting on ester bonds"/>
    <property type="evidence" value="ECO:0007669"/>
    <property type="project" value="InterPro"/>
</dbReference>
<dbReference type="EMBL" id="JH687837">
    <property type="protein sequence ID" value="EJD37636.1"/>
    <property type="molecule type" value="Genomic_DNA"/>
</dbReference>
<dbReference type="OrthoDB" id="1600564at2759"/>